<dbReference type="Proteomes" id="UP000002429">
    <property type="component" value="Chromosome"/>
</dbReference>
<feature type="transmembrane region" description="Helical" evidence="13">
    <location>
        <begin position="23"/>
        <end position="41"/>
    </location>
</feature>
<keyword evidence="5" id="KW-0349">Heme</keyword>
<dbReference type="GO" id="GO:0005886">
    <property type="term" value="C:plasma membrane"/>
    <property type="evidence" value="ECO:0007669"/>
    <property type="project" value="UniProtKB-SubCell"/>
</dbReference>
<keyword evidence="9 13" id="KW-1133">Transmembrane helix</keyword>
<dbReference type="eggNOG" id="COG3038">
    <property type="taxonomic scope" value="Bacteria"/>
</dbReference>
<keyword evidence="6 13" id="KW-0812">Transmembrane</keyword>
<dbReference type="HOGENOM" id="CLU_095321_3_0_4"/>
<dbReference type="GO" id="GO:0009055">
    <property type="term" value="F:electron transfer activity"/>
    <property type="evidence" value="ECO:0007669"/>
    <property type="project" value="InterPro"/>
</dbReference>
<dbReference type="STRING" id="266264.Rmet_1736"/>
<evidence type="ECO:0000256" key="12">
    <source>
        <dbReference type="ARBA" id="ARBA00037975"/>
    </source>
</evidence>
<name>Q1LML1_CUPMC</name>
<dbReference type="InterPro" id="IPR011577">
    <property type="entry name" value="Cyt_b561_bac/Ni-Hgenase"/>
</dbReference>
<dbReference type="InterPro" id="IPR052168">
    <property type="entry name" value="Cytochrome_b561_oxidase"/>
</dbReference>
<protein>
    <submittedName>
        <fullName evidence="15">Cytochrome b561</fullName>
    </submittedName>
</protein>
<evidence type="ECO:0000256" key="4">
    <source>
        <dbReference type="ARBA" id="ARBA00022475"/>
    </source>
</evidence>
<evidence type="ECO:0000256" key="9">
    <source>
        <dbReference type="ARBA" id="ARBA00022989"/>
    </source>
</evidence>
<dbReference type="PANTHER" id="PTHR30529">
    <property type="entry name" value="CYTOCHROME B561"/>
    <property type="match status" value="1"/>
</dbReference>
<keyword evidence="10" id="KW-0408">Iron</keyword>
<proteinExistence type="inferred from homology"/>
<dbReference type="AlphaFoldDB" id="Q1LML1"/>
<evidence type="ECO:0000256" key="5">
    <source>
        <dbReference type="ARBA" id="ARBA00022617"/>
    </source>
</evidence>
<accession>Q1LML1</accession>
<reference evidence="16" key="1">
    <citation type="journal article" date="2010" name="PLoS ONE">
        <title>The complete genome sequence of Cupriavidus metallidurans strain CH34, a master survivalist in harsh and anthropogenic environments.</title>
        <authorList>
            <person name="Janssen P.J."/>
            <person name="Van Houdt R."/>
            <person name="Moors H."/>
            <person name="Monsieurs P."/>
            <person name="Morin N."/>
            <person name="Michaux A."/>
            <person name="Benotmane M.A."/>
            <person name="Leys N."/>
            <person name="Vallaeys T."/>
            <person name="Lapidus A."/>
            <person name="Monchy S."/>
            <person name="Medigue C."/>
            <person name="Taghavi S."/>
            <person name="McCorkle S."/>
            <person name="Dunn J."/>
            <person name="van der Lelie D."/>
            <person name="Mergeay M."/>
        </authorList>
    </citation>
    <scope>NUCLEOTIDE SEQUENCE [LARGE SCALE GENOMIC DNA]</scope>
    <source>
        <strain evidence="16">ATCC 43123 / DSM 2839 / NBRC 102507 / CH34</strain>
    </source>
</reference>
<evidence type="ECO:0000256" key="7">
    <source>
        <dbReference type="ARBA" id="ARBA00022723"/>
    </source>
</evidence>
<evidence type="ECO:0000256" key="10">
    <source>
        <dbReference type="ARBA" id="ARBA00023004"/>
    </source>
</evidence>
<gene>
    <name evidence="15" type="primary">cybB</name>
    <name evidence="15" type="ordered locus">Rmet_1736</name>
</gene>
<dbReference type="GO" id="GO:0046872">
    <property type="term" value="F:metal ion binding"/>
    <property type="evidence" value="ECO:0007669"/>
    <property type="project" value="UniProtKB-KW"/>
</dbReference>
<feature type="transmembrane region" description="Helical" evidence="13">
    <location>
        <begin position="53"/>
        <end position="76"/>
    </location>
</feature>
<evidence type="ECO:0000256" key="11">
    <source>
        <dbReference type="ARBA" id="ARBA00023136"/>
    </source>
</evidence>
<feature type="domain" description="Cytochrome b561 bacterial/Ni-hydrogenase" evidence="14">
    <location>
        <begin position="17"/>
        <end position="185"/>
    </location>
</feature>
<evidence type="ECO:0000259" key="14">
    <source>
        <dbReference type="Pfam" id="PF01292"/>
    </source>
</evidence>
<dbReference type="GO" id="GO:0022904">
    <property type="term" value="P:respiratory electron transport chain"/>
    <property type="evidence" value="ECO:0007669"/>
    <property type="project" value="InterPro"/>
</dbReference>
<dbReference type="SUPFAM" id="SSF81342">
    <property type="entry name" value="Transmembrane di-heme cytochromes"/>
    <property type="match status" value="1"/>
</dbReference>
<sequence>MHLTSPHTLSLTFQPKYSLAMRALHWLVFLGAVVAVAAVEFRDVFPKGSTERAAMMAIHESAGITILVLMLLRLLVRVSQPLPPPPAGDPRWMDRAASAMHFVLYVLMLAMPVLGMLAVAWKGRTIPVYGFQLALPLAINEPYSKLAKEIHETGATFVYIFVGLHAAAALWHQFVLKDRLLRRMI</sequence>
<dbReference type="DNASU" id="4038538"/>
<keyword evidence="11 13" id="KW-0472">Membrane</keyword>
<dbReference type="Pfam" id="PF01292">
    <property type="entry name" value="Ni_hydr_CYTB"/>
    <property type="match status" value="1"/>
</dbReference>
<evidence type="ECO:0000313" key="15">
    <source>
        <dbReference type="EMBL" id="ABF08615.1"/>
    </source>
</evidence>
<comment type="cofactor">
    <cofactor evidence="1">
        <name>heme b</name>
        <dbReference type="ChEBI" id="CHEBI:60344"/>
    </cofactor>
</comment>
<dbReference type="KEGG" id="rme:Rmet_1736"/>
<keyword evidence="3" id="KW-0813">Transport</keyword>
<comment type="subcellular location">
    <subcellularLocation>
        <location evidence="2">Cell membrane</location>
        <topology evidence="2">Multi-pass membrane protein</topology>
    </subcellularLocation>
</comment>
<dbReference type="GO" id="GO:0020037">
    <property type="term" value="F:heme binding"/>
    <property type="evidence" value="ECO:0007669"/>
    <property type="project" value="TreeGrafter"/>
</dbReference>
<evidence type="ECO:0000256" key="2">
    <source>
        <dbReference type="ARBA" id="ARBA00004651"/>
    </source>
</evidence>
<feature type="transmembrane region" description="Helical" evidence="13">
    <location>
        <begin position="156"/>
        <end position="176"/>
    </location>
</feature>
<feature type="transmembrane region" description="Helical" evidence="13">
    <location>
        <begin position="96"/>
        <end position="119"/>
    </location>
</feature>
<keyword evidence="8" id="KW-0249">Electron transport</keyword>
<dbReference type="PANTHER" id="PTHR30529:SF3">
    <property type="entry name" value="CYTOCHROME B561 HOMOLOG 1"/>
    <property type="match status" value="1"/>
</dbReference>
<dbReference type="EMBL" id="CP000352">
    <property type="protein sequence ID" value="ABF08615.1"/>
    <property type="molecule type" value="Genomic_DNA"/>
</dbReference>
<comment type="similarity">
    <text evidence="12">Belongs to the cytochrome b561 family.</text>
</comment>
<evidence type="ECO:0000256" key="6">
    <source>
        <dbReference type="ARBA" id="ARBA00022692"/>
    </source>
</evidence>
<keyword evidence="16" id="KW-1185">Reference proteome</keyword>
<organism evidence="15 16">
    <name type="scientific">Cupriavidus metallidurans (strain ATCC 43123 / DSM 2839 / NBRC 102507 / CH34)</name>
    <name type="common">Ralstonia metallidurans</name>
    <dbReference type="NCBI Taxonomy" id="266264"/>
    <lineage>
        <taxon>Bacteria</taxon>
        <taxon>Pseudomonadati</taxon>
        <taxon>Pseudomonadota</taxon>
        <taxon>Betaproteobacteria</taxon>
        <taxon>Burkholderiales</taxon>
        <taxon>Burkholderiaceae</taxon>
        <taxon>Cupriavidus</taxon>
    </lineage>
</organism>
<keyword evidence="7" id="KW-0479">Metal-binding</keyword>
<keyword evidence="4" id="KW-1003">Cell membrane</keyword>
<evidence type="ECO:0000256" key="8">
    <source>
        <dbReference type="ARBA" id="ARBA00022982"/>
    </source>
</evidence>
<evidence type="ECO:0000256" key="13">
    <source>
        <dbReference type="SAM" id="Phobius"/>
    </source>
</evidence>
<dbReference type="InterPro" id="IPR016174">
    <property type="entry name" value="Di-haem_cyt_TM"/>
</dbReference>
<evidence type="ECO:0000256" key="1">
    <source>
        <dbReference type="ARBA" id="ARBA00001970"/>
    </source>
</evidence>
<evidence type="ECO:0000256" key="3">
    <source>
        <dbReference type="ARBA" id="ARBA00022448"/>
    </source>
</evidence>
<evidence type="ECO:0000313" key="16">
    <source>
        <dbReference type="Proteomes" id="UP000002429"/>
    </source>
</evidence>